<evidence type="ECO:0000313" key="1">
    <source>
        <dbReference type="EMBL" id="VDN90100.1"/>
    </source>
</evidence>
<evidence type="ECO:0000313" key="3">
    <source>
        <dbReference type="WBParaSite" id="BPAG_0000895201-mRNA-1"/>
    </source>
</evidence>
<reference evidence="3" key="1">
    <citation type="submission" date="2017-02" db="UniProtKB">
        <authorList>
            <consortium name="WormBaseParasite"/>
        </authorList>
    </citation>
    <scope>IDENTIFICATION</scope>
</reference>
<evidence type="ECO:0000313" key="2">
    <source>
        <dbReference type="Proteomes" id="UP000278627"/>
    </source>
</evidence>
<dbReference type="AlphaFoldDB" id="A0A0N4TKR6"/>
<dbReference type="WBParaSite" id="BPAG_0000895201-mRNA-1">
    <property type="protein sequence ID" value="BPAG_0000895201-mRNA-1"/>
    <property type="gene ID" value="BPAG_0000895201"/>
</dbReference>
<reference evidence="1 2" key="2">
    <citation type="submission" date="2018-11" db="EMBL/GenBank/DDBJ databases">
        <authorList>
            <consortium name="Pathogen Informatics"/>
        </authorList>
    </citation>
    <scope>NUCLEOTIDE SEQUENCE [LARGE SCALE GENOMIC DNA]</scope>
</reference>
<dbReference type="EMBL" id="UZAD01013143">
    <property type="protein sequence ID" value="VDN90100.1"/>
    <property type="molecule type" value="Genomic_DNA"/>
</dbReference>
<keyword evidence="2" id="KW-1185">Reference proteome</keyword>
<protein>
    <submittedName>
        <fullName evidence="3">Secreted protein</fullName>
    </submittedName>
</protein>
<sequence length="104" mass="11876">MAERTVVVRFRASLNWYRCLWVLTGIDHSSFIEPTLVLIVTTLAIVANSQHRHPQNQIEYVMYTIELSRNICSLFVVLDRYTSGSHAYLASECLSLRLSNIDGS</sequence>
<name>A0A0N4TKR6_BRUPA</name>
<proteinExistence type="predicted"/>
<organism evidence="3">
    <name type="scientific">Brugia pahangi</name>
    <name type="common">Filarial nematode worm</name>
    <dbReference type="NCBI Taxonomy" id="6280"/>
    <lineage>
        <taxon>Eukaryota</taxon>
        <taxon>Metazoa</taxon>
        <taxon>Ecdysozoa</taxon>
        <taxon>Nematoda</taxon>
        <taxon>Chromadorea</taxon>
        <taxon>Rhabditida</taxon>
        <taxon>Spirurina</taxon>
        <taxon>Spiruromorpha</taxon>
        <taxon>Filarioidea</taxon>
        <taxon>Onchocercidae</taxon>
        <taxon>Brugia</taxon>
    </lineage>
</organism>
<gene>
    <name evidence="1" type="ORF">BPAG_LOCUS8914</name>
</gene>
<accession>A0A0N4TKR6</accession>
<dbReference type="Proteomes" id="UP000278627">
    <property type="component" value="Unassembled WGS sequence"/>
</dbReference>